<evidence type="ECO:0000256" key="1">
    <source>
        <dbReference type="SAM" id="MobiDB-lite"/>
    </source>
</evidence>
<proteinExistence type="predicted"/>
<name>A0A3M7T6J3_BRAPC</name>
<gene>
    <name evidence="2" type="ORF">BpHYR1_005562</name>
</gene>
<comment type="caution">
    <text evidence="2">The sequence shown here is derived from an EMBL/GenBank/DDBJ whole genome shotgun (WGS) entry which is preliminary data.</text>
</comment>
<reference evidence="2 3" key="1">
    <citation type="journal article" date="2018" name="Sci. Rep.">
        <title>Genomic signatures of local adaptation to the degree of environmental predictability in rotifers.</title>
        <authorList>
            <person name="Franch-Gras L."/>
            <person name="Hahn C."/>
            <person name="Garcia-Roger E.M."/>
            <person name="Carmona M.J."/>
            <person name="Serra M."/>
            <person name="Gomez A."/>
        </authorList>
    </citation>
    <scope>NUCLEOTIDE SEQUENCE [LARGE SCALE GENOMIC DNA]</scope>
    <source>
        <strain evidence="2">HYR1</strain>
    </source>
</reference>
<evidence type="ECO:0000313" key="3">
    <source>
        <dbReference type="Proteomes" id="UP000276133"/>
    </source>
</evidence>
<dbReference type="Proteomes" id="UP000276133">
    <property type="component" value="Unassembled WGS sequence"/>
</dbReference>
<evidence type="ECO:0000313" key="2">
    <source>
        <dbReference type="EMBL" id="RNA43605.1"/>
    </source>
</evidence>
<sequence length="187" mass="21136">MILFSSMDLKFPTRTRIGLAKLCSGYLPAVVCGAKLFRRSFDFIYKEHLSVLNAGRASRDTAKAVYLRNKMKQEPGLSLSSMNSLRHIYDLQEQVVDELQIAEGCAERDICARDQVHVLRLEPATLYLKGPRVLQAALSVPQPVGGQGPGDNQRREPLPVQRRRPRLGLPLEHTHYKQIFLSELNLN</sequence>
<dbReference type="EMBL" id="REGN01000205">
    <property type="protein sequence ID" value="RNA43605.1"/>
    <property type="molecule type" value="Genomic_DNA"/>
</dbReference>
<organism evidence="2 3">
    <name type="scientific">Brachionus plicatilis</name>
    <name type="common">Marine rotifer</name>
    <name type="synonym">Brachionus muelleri</name>
    <dbReference type="NCBI Taxonomy" id="10195"/>
    <lineage>
        <taxon>Eukaryota</taxon>
        <taxon>Metazoa</taxon>
        <taxon>Spiralia</taxon>
        <taxon>Gnathifera</taxon>
        <taxon>Rotifera</taxon>
        <taxon>Eurotatoria</taxon>
        <taxon>Monogononta</taxon>
        <taxon>Pseudotrocha</taxon>
        <taxon>Ploima</taxon>
        <taxon>Brachionidae</taxon>
        <taxon>Brachionus</taxon>
    </lineage>
</organism>
<protein>
    <submittedName>
        <fullName evidence="2">Uncharacterized protein</fullName>
    </submittedName>
</protein>
<keyword evidence="3" id="KW-1185">Reference proteome</keyword>
<accession>A0A3M7T6J3</accession>
<dbReference type="AlphaFoldDB" id="A0A3M7T6J3"/>
<feature type="region of interest" description="Disordered" evidence="1">
    <location>
        <begin position="140"/>
        <end position="164"/>
    </location>
</feature>